<dbReference type="AlphaFoldDB" id="F7A718"/>
<evidence type="ECO:0000256" key="2">
    <source>
        <dbReference type="ARBA" id="ARBA00022676"/>
    </source>
</evidence>
<feature type="domain" description="MGAT4 A/B/C C-terminal" evidence="5">
    <location>
        <begin position="143"/>
        <end position="266"/>
    </location>
</feature>
<protein>
    <submittedName>
        <fullName evidence="6">Uncharacterized protein</fullName>
    </submittedName>
</protein>
<sequence length="273" mass="31858">MNFATNLSNYFLLMEDNIHCSSNFITNIKRALMIWEGRPWVIMEFSKLGFTGKLCHSSDLPHLASFFLYYQSMSPEKLFPSFYKMLAQKNAIQFSPSLFHPIDFPVQEGNFSTKKHFHEIILKPKDEFLEMDFGKPDNPPAFIYTDMQIFKDYLPEKAYSLEEDFFWALDPMEGNHLTVILKEPTKIRRVQIVTGSEDDLVFLLKGKVELGYKPNDNANNCERYILLGTLQNGKFDHKMLSEEMENKASCLRLVVTTTQDDWIVIKHIKIWVA</sequence>
<reference evidence="6" key="3">
    <citation type="submission" date="2025-09" db="UniProtKB">
        <authorList>
            <consortium name="Ensembl"/>
        </authorList>
    </citation>
    <scope>IDENTIFICATION</scope>
</reference>
<accession>F7A718</accession>
<evidence type="ECO:0000259" key="4">
    <source>
        <dbReference type="Pfam" id="PF04666"/>
    </source>
</evidence>
<keyword evidence="3" id="KW-0808">Transferase</keyword>
<evidence type="ECO:0000313" key="7">
    <source>
        <dbReference type="Proteomes" id="UP000002280"/>
    </source>
</evidence>
<dbReference type="Pfam" id="PF04666">
    <property type="entry name" value="MGAT4_cons"/>
    <property type="match status" value="1"/>
</dbReference>
<dbReference type="InParanoid" id="F7A718"/>
<comment type="pathway">
    <text evidence="1">Protein modification; protein glycosylation.</text>
</comment>
<dbReference type="Pfam" id="PF23524">
    <property type="entry name" value="MGAT4A_C"/>
    <property type="match status" value="1"/>
</dbReference>
<dbReference type="InterPro" id="IPR056576">
    <property type="entry name" value="MGAT4_A/B/C_C"/>
</dbReference>
<dbReference type="GeneTree" id="ENSGT00940000163962"/>
<dbReference type="InterPro" id="IPR006759">
    <property type="entry name" value="Glyco_transf_54"/>
</dbReference>
<evidence type="ECO:0000256" key="3">
    <source>
        <dbReference type="ARBA" id="ARBA00022679"/>
    </source>
</evidence>
<dbReference type="GO" id="GO:0008375">
    <property type="term" value="F:acetylglucosaminyltransferase activity"/>
    <property type="evidence" value="ECO:0007669"/>
    <property type="project" value="UniProtKB-ARBA"/>
</dbReference>
<dbReference type="InterPro" id="IPR057279">
    <property type="entry name" value="MGAT4"/>
</dbReference>
<keyword evidence="7" id="KW-1185">Reference proteome</keyword>
<keyword evidence="2" id="KW-0328">Glycosyltransferase</keyword>
<name>F7A718_MONDO</name>
<dbReference type="OMA" id="PSVFHHT"/>
<evidence type="ECO:0000259" key="5">
    <source>
        <dbReference type="Pfam" id="PF23524"/>
    </source>
</evidence>
<reference evidence="6 7" key="1">
    <citation type="journal article" date="2007" name="Nature">
        <title>Genome of the marsupial Monodelphis domestica reveals innovation in non-coding sequences.</title>
        <authorList>
            <person name="Mikkelsen T.S."/>
            <person name="Wakefield M.J."/>
            <person name="Aken B."/>
            <person name="Amemiya C.T."/>
            <person name="Chang J.L."/>
            <person name="Duke S."/>
            <person name="Garber M."/>
            <person name="Gentles A.J."/>
            <person name="Goodstadt L."/>
            <person name="Heger A."/>
            <person name="Jurka J."/>
            <person name="Kamal M."/>
            <person name="Mauceli E."/>
            <person name="Searle S.M."/>
            <person name="Sharpe T."/>
            <person name="Baker M.L."/>
            <person name="Batzer M.A."/>
            <person name="Benos P.V."/>
            <person name="Belov K."/>
            <person name="Clamp M."/>
            <person name="Cook A."/>
            <person name="Cuff J."/>
            <person name="Das R."/>
            <person name="Davidow L."/>
            <person name="Deakin J.E."/>
            <person name="Fazzari M.J."/>
            <person name="Glass J.L."/>
            <person name="Grabherr M."/>
            <person name="Greally J.M."/>
            <person name="Gu W."/>
            <person name="Hore T.A."/>
            <person name="Huttley G.A."/>
            <person name="Kleber M."/>
            <person name="Jirtle R.L."/>
            <person name="Koina E."/>
            <person name="Lee J.T."/>
            <person name="Mahony S."/>
            <person name="Marra M.A."/>
            <person name="Miller R.D."/>
            <person name="Nicholls R.D."/>
            <person name="Oda M."/>
            <person name="Papenfuss A.T."/>
            <person name="Parra Z.E."/>
            <person name="Pollock D.D."/>
            <person name="Ray D.A."/>
            <person name="Schein J.E."/>
            <person name="Speed T.P."/>
            <person name="Thompson K."/>
            <person name="VandeBerg J.L."/>
            <person name="Wade C.M."/>
            <person name="Walker J.A."/>
            <person name="Waters P.D."/>
            <person name="Webber C."/>
            <person name="Weidman J.R."/>
            <person name="Xie X."/>
            <person name="Zody M.C."/>
            <person name="Baldwin J."/>
            <person name="Abdouelleil A."/>
            <person name="Abdulkadir J."/>
            <person name="Abebe A."/>
            <person name="Abera B."/>
            <person name="Abreu J."/>
            <person name="Acer S.C."/>
            <person name="Aftuck L."/>
            <person name="Alexander A."/>
            <person name="An P."/>
            <person name="Anderson E."/>
            <person name="Anderson S."/>
            <person name="Arachi H."/>
            <person name="Azer M."/>
            <person name="Bachantsang P."/>
            <person name="Barry A."/>
            <person name="Bayul T."/>
            <person name="Berlin A."/>
            <person name="Bessette D."/>
            <person name="Bloom T."/>
            <person name="Bloom T."/>
            <person name="Boguslavskiy L."/>
            <person name="Bonnet C."/>
            <person name="Boukhgalter B."/>
            <person name="Bourzgui I."/>
            <person name="Brown A."/>
            <person name="Cahill P."/>
            <person name="Channer S."/>
            <person name="Cheshatsang Y."/>
            <person name="Chuda L."/>
            <person name="Citroen M."/>
            <person name="Collymore A."/>
            <person name="Cooke P."/>
            <person name="Costello M."/>
            <person name="D'Aco K."/>
            <person name="Daza R."/>
            <person name="De Haan G."/>
            <person name="DeGray S."/>
            <person name="DeMaso C."/>
            <person name="Dhargay N."/>
            <person name="Dooley K."/>
            <person name="Dooley E."/>
            <person name="Doricent M."/>
            <person name="Dorje P."/>
            <person name="Dorjee K."/>
            <person name="Dupes A."/>
            <person name="Elong R."/>
            <person name="Falk J."/>
            <person name="Farina A."/>
            <person name="Faro S."/>
            <person name="Ferguson D."/>
            <person name="Fisher S."/>
            <person name="Foley C.D."/>
            <person name="Franke A."/>
            <person name="Friedrich D."/>
            <person name="Gadbois L."/>
            <person name="Gearin G."/>
            <person name="Gearin C.R."/>
            <person name="Giannoukos G."/>
            <person name="Goode T."/>
            <person name="Graham J."/>
            <person name="Grandbois E."/>
            <person name="Grewal S."/>
            <person name="Gyaltsen K."/>
            <person name="Hafez N."/>
            <person name="Hagos B."/>
            <person name="Hall J."/>
            <person name="Henson C."/>
            <person name="Hollinger A."/>
            <person name="Honan T."/>
            <person name="Huard M.D."/>
            <person name="Hughes L."/>
            <person name="Hurhula B."/>
            <person name="Husby M.E."/>
            <person name="Kamat A."/>
            <person name="Kanga B."/>
            <person name="Kashin S."/>
            <person name="Khazanovich D."/>
            <person name="Kisner P."/>
            <person name="Lance K."/>
            <person name="Lara M."/>
            <person name="Lee W."/>
            <person name="Lennon N."/>
            <person name="Letendre F."/>
            <person name="LeVine R."/>
            <person name="Lipovsky A."/>
            <person name="Liu X."/>
            <person name="Liu J."/>
            <person name="Liu S."/>
            <person name="Lokyitsang T."/>
            <person name="Lokyitsang Y."/>
            <person name="Lubonja R."/>
            <person name="Lui A."/>
            <person name="MacDonald P."/>
            <person name="Magnisalis V."/>
            <person name="Maru K."/>
            <person name="Matthews C."/>
            <person name="McCusker W."/>
            <person name="McDonough S."/>
            <person name="Mehta T."/>
            <person name="Meldrim J."/>
            <person name="Meneus L."/>
            <person name="Mihai O."/>
            <person name="Mihalev A."/>
            <person name="Mihova T."/>
            <person name="Mittelman R."/>
            <person name="Mlenga V."/>
            <person name="Montmayeur A."/>
            <person name="Mulrain L."/>
            <person name="Navidi A."/>
            <person name="Naylor J."/>
            <person name="Negash T."/>
            <person name="Nguyen T."/>
            <person name="Nguyen N."/>
            <person name="Nicol R."/>
            <person name="Norbu C."/>
            <person name="Norbu N."/>
            <person name="Novod N."/>
            <person name="O'Neill B."/>
            <person name="Osman S."/>
            <person name="Markiewicz E."/>
            <person name="Oyono O.L."/>
            <person name="Patti C."/>
            <person name="Phunkhang P."/>
            <person name="Pierre F."/>
            <person name="Priest M."/>
            <person name="Raghuraman S."/>
            <person name="Rege F."/>
            <person name="Reyes R."/>
            <person name="Rise C."/>
            <person name="Rogov P."/>
            <person name="Ross K."/>
            <person name="Ryan E."/>
            <person name="Settipalli S."/>
            <person name="Shea T."/>
            <person name="Sherpa N."/>
            <person name="Shi L."/>
            <person name="Shih D."/>
            <person name="Sparrow T."/>
            <person name="Spaulding J."/>
            <person name="Stalker J."/>
            <person name="Stange-Thomann N."/>
            <person name="Stavropoulos S."/>
            <person name="Stone C."/>
            <person name="Strader C."/>
            <person name="Tesfaye S."/>
            <person name="Thomson T."/>
            <person name="Thoulutsang Y."/>
            <person name="Thoulutsang D."/>
            <person name="Topham K."/>
            <person name="Topping I."/>
            <person name="Tsamla T."/>
            <person name="Vassiliev H."/>
            <person name="Vo A."/>
            <person name="Wangchuk T."/>
            <person name="Wangdi T."/>
            <person name="Weiand M."/>
            <person name="Wilkinson J."/>
            <person name="Wilson A."/>
            <person name="Yadav S."/>
            <person name="Young G."/>
            <person name="Yu Q."/>
            <person name="Zembek L."/>
            <person name="Zhong D."/>
            <person name="Zimmer A."/>
            <person name="Zwirko Z."/>
            <person name="Jaffe D.B."/>
            <person name="Alvarez P."/>
            <person name="Brockman W."/>
            <person name="Butler J."/>
            <person name="Chin C."/>
            <person name="Gnerre S."/>
            <person name="MacCallum I."/>
            <person name="Graves J.A."/>
            <person name="Ponting C.P."/>
            <person name="Breen M."/>
            <person name="Samollow P.B."/>
            <person name="Lander E.S."/>
            <person name="Lindblad-Toh K."/>
        </authorList>
    </citation>
    <scope>NUCLEOTIDE SEQUENCE [LARGE SCALE GENOMIC DNA]</scope>
</reference>
<evidence type="ECO:0000313" key="6">
    <source>
        <dbReference type="Ensembl" id="ENSMODP00000001075.3"/>
    </source>
</evidence>
<reference evidence="6" key="2">
    <citation type="submission" date="2025-08" db="UniProtKB">
        <authorList>
            <consortium name="Ensembl"/>
        </authorList>
    </citation>
    <scope>IDENTIFICATION</scope>
</reference>
<dbReference type="eggNOG" id="KOG3656">
    <property type="taxonomic scope" value="Eukaryota"/>
</dbReference>
<dbReference type="Bgee" id="ENSMODG00000000901">
    <property type="expression patterns" value="Expressed in spermatid and 8 other cell types or tissues"/>
</dbReference>
<dbReference type="HOGENOM" id="CLU_027046_1_0_1"/>
<evidence type="ECO:0000256" key="1">
    <source>
        <dbReference type="ARBA" id="ARBA00004922"/>
    </source>
</evidence>
<dbReference type="PANTHER" id="PTHR12062">
    <property type="entry name" value="N-ACETYLGLUCOSAMINYLTRANSFERASE VI"/>
    <property type="match status" value="1"/>
</dbReference>
<dbReference type="Proteomes" id="UP000002280">
    <property type="component" value="Chromosome 2"/>
</dbReference>
<proteinExistence type="predicted"/>
<feature type="domain" description="MGAT4 conserved region" evidence="4">
    <location>
        <begin position="1"/>
        <end position="103"/>
    </location>
</feature>
<organism evidence="6 7">
    <name type="scientific">Monodelphis domestica</name>
    <name type="common">Gray short-tailed opossum</name>
    <dbReference type="NCBI Taxonomy" id="13616"/>
    <lineage>
        <taxon>Eukaryota</taxon>
        <taxon>Metazoa</taxon>
        <taxon>Chordata</taxon>
        <taxon>Craniata</taxon>
        <taxon>Vertebrata</taxon>
        <taxon>Euteleostomi</taxon>
        <taxon>Mammalia</taxon>
        <taxon>Metatheria</taxon>
        <taxon>Didelphimorphia</taxon>
        <taxon>Didelphidae</taxon>
        <taxon>Monodelphis</taxon>
    </lineage>
</organism>
<dbReference type="Ensembl" id="ENSMODT00000001095.3">
    <property type="protein sequence ID" value="ENSMODP00000001075.3"/>
    <property type="gene ID" value="ENSMODG00000000901.3"/>
</dbReference>
<dbReference type="STRING" id="13616.ENSMODP00000001075"/>
<dbReference type="PANTHER" id="PTHR12062:SF11">
    <property type="entry name" value="ALPHA-1,3-MANNOSYL-GLYCOPROTEIN 4-BETA-N-ACETYLGLUCOSAMINYLTRANSFERASE-LIKE PROTEIN MGAT4E"/>
    <property type="match status" value="1"/>
</dbReference>